<evidence type="ECO:0000256" key="1">
    <source>
        <dbReference type="ARBA" id="ARBA00023054"/>
    </source>
</evidence>
<name>A0A1I8Q2I7_STOCA</name>
<dbReference type="PANTHER" id="PTHR13103">
    <property type="entry name" value="SCHWANNOMIN INTERACTING PROTEIN 1"/>
    <property type="match status" value="1"/>
</dbReference>
<feature type="region of interest" description="Disordered" evidence="3">
    <location>
        <begin position="836"/>
        <end position="860"/>
    </location>
</feature>
<feature type="region of interest" description="Disordered" evidence="3">
    <location>
        <begin position="656"/>
        <end position="711"/>
    </location>
</feature>
<evidence type="ECO:0000256" key="3">
    <source>
        <dbReference type="SAM" id="MobiDB-lite"/>
    </source>
</evidence>
<dbReference type="EnsemblMetazoa" id="SCAU013260-RA">
    <property type="protein sequence ID" value="SCAU013260-PA"/>
    <property type="gene ID" value="SCAU013260"/>
</dbReference>
<accession>A0A1I8Q2I7</accession>
<protein>
    <recommendedName>
        <fullName evidence="4">Schwannomin interacting protein 1 C-terminal domain-containing protein</fullName>
    </recommendedName>
</protein>
<dbReference type="OrthoDB" id="6260144at2759"/>
<dbReference type="EnsemblMetazoa" id="SCAU013260-RB">
    <property type="protein sequence ID" value="SCAU013260-PB"/>
    <property type="gene ID" value="SCAU013260"/>
</dbReference>
<feature type="coiled-coil region" evidence="2">
    <location>
        <begin position="999"/>
        <end position="1033"/>
    </location>
</feature>
<feature type="region of interest" description="Disordered" evidence="3">
    <location>
        <begin position="466"/>
        <end position="487"/>
    </location>
</feature>
<evidence type="ECO:0000256" key="2">
    <source>
        <dbReference type="SAM" id="Coils"/>
    </source>
</evidence>
<evidence type="ECO:0000313" key="6">
    <source>
        <dbReference type="Proteomes" id="UP000095300"/>
    </source>
</evidence>
<dbReference type="PANTHER" id="PTHR13103:SF2">
    <property type="entry name" value="IQCJ-SCHIP1 READTHROUGH TRANSCRIPT PROTEIN-RELATED"/>
    <property type="match status" value="1"/>
</dbReference>
<proteinExistence type="predicted"/>
<dbReference type="VEuPathDB" id="VectorBase:SCAU013260"/>
<dbReference type="Proteomes" id="UP000095300">
    <property type="component" value="Unassembled WGS sequence"/>
</dbReference>
<dbReference type="GO" id="GO:0035332">
    <property type="term" value="P:positive regulation of hippo signaling"/>
    <property type="evidence" value="ECO:0007669"/>
    <property type="project" value="TreeGrafter"/>
</dbReference>
<evidence type="ECO:0000313" key="5">
    <source>
        <dbReference type="EnsemblMetazoa" id="SCAU013260-PA"/>
    </source>
</evidence>
<dbReference type="GO" id="GO:0005886">
    <property type="term" value="C:plasma membrane"/>
    <property type="evidence" value="ECO:0007669"/>
    <property type="project" value="TreeGrafter"/>
</dbReference>
<evidence type="ECO:0000259" key="4">
    <source>
        <dbReference type="Pfam" id="PF10148"/>
    </source>
</evidence>
<reference evidence="5" key="2">
    <citation type="submission" date="2020-05" db="UniProtKB">
        <authorList>
            <consortium name="EnsemblMetazoa"/>
        </authorList>
    </citation>
    <scope>IDENTIFICATION</scope>
    <source>
        <strain evidence="5">USDA</strain>
    </source>
</reference>
<reference evidence="6" key="1">
    <citation type="submission" date="2015-05" db="EMBL/GenBank/DDBJ databases">
        <authorList>
            <person name="Wilson R.K."/>
            <person name="Warren W.C."/>
            <person name="Olafson P."/>
        </authorList>
    </citation>
    <scope>NUCLEOTIDE SEQUENCE [LARGE SCALE GENOMIC DNA]</scope>
    <source>
        <strain evidence="6">USDA</strain>
    </source>
</reference>
<keyword evidence="6" id="KW-1185">Reference proteome</keyword>
<gene>
    <name evidence="5" type="primary">106088589</name>
</gene>
<feature type="region of interest" description="Disordered" evidence="3">
    <location>
        <begin position="594"/>
        <end position="640"/>
    </location>
</feature>
<dbReference type="Pfam" id="PF10148">
    <property type="entry name" value="SCHIP-1_C"/>
    <property type="match status" value="1"/>
</dbReference>
<feature type="domain" description="Schwannomin interacting protein 1 C-terminal" evidence="4">
    <location>
        <begin position="792"/>
        <end position="1054"/>
    </location>
</feature>
<dbReference type="AlphaFoldDB" id="A0A1I8Q2I7"/>
<feature type="compositionally biased region" description="Low complexity" evidence="3">
    <location>
        <begin position="896"/>
        <end position="914"/>
    </location>
</feature>
<dbReference type="InterPro" id="IPR039045">
    <property type="entry name" value="SCHIP_1"/>
</dbReference>
<feature type="compositionally biased region" description="Basic and acidic residues" evidence="3">
    <location>
        <begin position="693"/>
        <end position="711"/>
    </location>
</feature>
<dbReference type="KEGG" id="scac:106088589"/>
<organism evidence="5 6">
    <name type="scientific">Stomoxys calcitrans</name>
    <name type="common">Stable fly</name>
    <name type="synonym">Conops calcitrans</name>
    <dbReference type="NCBI Taxonomy" id="35570"/>
    <lineage>
        <taxon>Eukaryota</taxon>
        <taxon>Metazoa</taxon>
        <taxon>Ecdysozoa</taxon>
        <taxon>Arthropoda</taxon>
        <taxon>Hexapoda</taxon>
        <taxon>Insecta</taxon>
        <taxon>Pterygota</taxon>
        <taxon>Neoptera</taxon>
        <taxon>Endopterygota</taxon>
        <taxon>Diptera</taxon>
        <taxon>Brachycera</taxon>
        <taxon>Muscomorpha</taxon>
        <taxon>Muscoidea</taxon>
        <taxon>Muscidae</taxon>
        <taxon>Stomoxys</taxon>
    </lineage>
</organism>
<dbReference type="InterPro" id="IPR015649">
    <property type="entry name" value="SCHIP_1_C"/>
</dbReference>
<sequence>MRVPDITSTAGYAANVFNPISIRDNSSTSTFISALGNEHNKFDNTSPAGTAHYYREPTTSNYASTADEFVQKALSSTPTEYSTTHTLNDNISHYCCGAIPKNLIESQKEELNEHYDKEANASGNTYKSFKEIFNTNKSFYEDCVRDFENINLLKNGADHLNDTDVDPIEVINSEENQNSNNECALYSSKNSFDNDFNQYSVTKCEHLEQQQNGGQKFHETVESLHLADDNDYDDHSMIDLCSETKSNYDSDEKDEEFLTSASSSTVSLHTQKHSFFPRGIINPNYPGFQHLAHTLSEHFVTSSPSDSFESDMSEYEMDLSADSFDSLTEDRSQIELNNFNNNTTQSITMNPSGYPHNRHENFDYIHEEEDDFHLVECEKGRHPSFDDEANRNSQHSVFNILELQDGVQSKLTLLEEAKHDESPLKEKEQNKMQVSTTPDILIKNPHKHMEAQFKKENRPDLLRGVSPHNGKEPTHHPPPIMDTQHRPASTGFSARNTEIRDEMSFGLTPVDIIGDFGQEVEREFGLLVSGYRRLVDTQDNTLTAMEEGDKISDAALSLAKDQINSSKYLEAFNKQCEETHRAQILPDLADDNAVDVPMTMHSPPDSPKKLENPLDQQVSVSVHSDGRLKPKYQKSSYDDRQLPPVAIEYKRCQLASRASKKSTAHNDKPTKIQKIIHSKPSIASRLLHPKRSSKLDKSDGTSSRKREEAEMHKYQQLISDKEEILSNSKYAKLSSWAQHLKNSVKDRGSRGSTDLISPSALELFDAYKIGSEIDMEQLQEHLKMAKEIERQRRSDREEIRRRLAMGAEEICHDQQDRSPWKSGTQSCLQSDFSRITEMSSDTESHSSDSETCPKLSKSKTQYNFGGTPVAPPIAHTTENTQLHPYHGRPLSVSCSNNVINNNPTNKQSPKQQQQISSALYSSEDLECDFFTKQAKLQIEARMALAQAKEMAHMQMEIERQNQSVSPITAIIRGSLEKVGVQMTADKRRVSRQMLTEMNIAQLQILVNSLHTHIEELNESLVNYLMERDDLHDSQDAMLVDIEELTRYIGAKEHIAQQERISSLNKCSK</sequence>
<dbReference type="GO" id="GO:0030054">
    <property type="term" value="C:cell junction"/>
    <property type="evidence" value="ECO:0007669"/>
    <property type="project" value="TreeGrafter"/>
</dbReference>
<feature type="region of interest" description="Disordered" evidence="3">
    <location>
        <begin position="896"/>
        <end position="916"/>
    </location>
</feature>
<keyword evidence="1 2" id="KW-0175">Coiled coil</keyword>
<dbReference type="STRING" id="35570.A0A1I8Q2I7"/>